<dbReference type="PROSITE" id="PS51782">
    <property type="entry name" value="LYSM"/>
    <property type="match status" value="1"/>
</dbReference>
<dbReference type="InterPro" id="IPR036779">
    <property type="entry name" value="LysM_dom_sf"/>
</dbReference>
<dbReference type="AlphaFoldDB" id="A0A9D2BIK2"/>
<dbReference type="Pfam" id="PF01476">
    <property type="entry name" value="LysM"/>
    <property type="match status" value="1"/>
</dbReference>
<feature type="compositionally biased region" description="Low complexity" evidence="1">
    <location>
        <begin position="371"/>
        <end position="405"/>
    </location>
</feature>
<gene>
    <name evidence="3" type="ORF">H9734_10050</name>
</gene>
<organism evidence="3 4">
    <name type="scientific">Candidatus Fusicatenibacter merdavium</name>
    <dbReference type="NCBI Taxonomy" id="2838600"/>
    <lineage>
        <taxon>Bacteria</taxon>
        <taxon>Bacillati</taxon>
        <taxon>Bacillota</taxon>
        <taxon>Clostridia</taxon>
        <taxon>Lachnospirales</taxon>
        <taxon>Lachnospiraceae</taxon>
        <taxon>Fusicatenibacter</taxon>
    </lineage>
</organism>
<feature type="compositionally biased region" description="Low complexity" evidence="1">
    <location>
        <begin position="333"/>
        <end position="361"/>
    </location>
</feature>
<name>A0A9D2BIK2_9FIRM</name>
<dbReference type="InterPro" id="IPR018392">
    <property type="entry name" value="LysM"/>
</dbReference>
<evidence type="ECO:0000313" key="3">
    <source>
        <dbReference type="EMBL" id="HIX77920.1"/>
    </source>
</evidence>
<dbReference type="SUPFAM" id="SSF54106">
    <property type="entry name" value="LysM domain"/>
    <property type="match status" value="1"/>
</dbReference>
<reference evidence="3" key="2">
    <citation type="submission" date="2021-04" db="EMBL/GenBank/DDBJ databases">
        <authorList>
            <person name="Gilroy R."/>
        </authorList>
    </citation>
    <scope>NUCLEOTIDE SEQUENCE</scope>
    <source>
        <strain evidence="3">CHK183-1962</strain>
    </source>
</reference>
<dbReference type="Proteomes" id="UP000886890">
    <property type="component" value="Unassembled WGS sequence"/>
</dbReference>
<comment type="caution">
    <text evidence="3">The sequence shown here is derived from an EMBL/GenBank/DDBJ whole genome shotgun (WGS) entry which is preliminary data.</text>
</comment>
<proteinExistence type="predicted"/>
<feature type="domain" description="LysM" evidence="2">
    <location>
        <begin position="433"/>
        <end position="480"/>
    </location>
</feature>
<dbReference type="PANTHER" id="PTHR34700:SF4">
    <property type="entry name" value="PHAGE-LIKE ELEMENT PBSX PROTEIN XKDP"/>
    <property type="match status" value="1"/>
</dbReference>
<feature type="region of interest" description="Disordered" evidence="1">
    <location>
        <begin position="259"/>
        <end position="430"/>
    </location>
</feature>
<reference evidence="3" key="1">
    <citation type="journal article" date="2021" name="PeerJ">
        <title>Extensive microbial diversity within the chicken gut microbiome revealed by metagenomics and culture.</title>
        <authorList>
            <person name="Gilroy R."/>
            <person name="Ravi A."/>
            <person name="Getino M."/>
            <person name="Pursley I."/>
            <person name="Horton D.L."/>
            <person name="Alikhan N.F."/>
            <person name="Baker D."/>
            <person name="Gharbi K."/>
            <person name="Hall N."/>
            <person name="Watson M."/>
            <person name="Adriaenssens E.M."/>
            <person name="Foster-Nyarko E."/>
            <person name="Jarju S."/>
            <person name="Secka A."/>
            <person name="Antonio M."/>
            <person name="Oren A."/>
            <person name="Chaudhuri R.R."/>
            <person name="La Ragione R."/>
            <person name="Hildebrand F."/>
            <person name="Pallen M.J."/>
        </authorList>
    </citation>
    <scope>NUCLEOTIDE SEQUENCE</scope>
    <source>
        <strain evidence="3">CHK183-1962</strain>
    </source>
</reference>
<dbReference type="CDD" id="cd00118">
    <property type="entry name" value="LysM"/>
    <property type="match status" value="1"/>
</dbReference>
<dbReference type="SMART" id="SM00257">
    <property type="entry name" value="LysM"/>
    <property type="match status" value="1"/>
</dbReference>
<evidence type="ECO:0000313" key="4">
    <source>
        <dbReference type="Proteomes" id="UP000886890"/>
    </source>
</evidence>
<dbReference type="EMBL" id="DXEK01000165">
    <property type="protein sequence ID" value="HIX77920.1"/>
    <property type="molecule type" value="Genomic_DNA"/>
</dbReference>
<feature type="compositionally biased region" description="Low complexity" evidence="1">
    <location>
        <begin position="311"/>
        <end position="325"/>
    </location>
</feature>
<dbReference type="InterPro" id="IPR052196">
    <property type="entry name" value="Bact_Kbp"/>
</dbReference>
<feature type="compositionally biased region" description="Polar residues" evidence="1">
    <location>
        <begin position="262"/>
        <end position="289"/>
    </location>
</feature>
<sequence length="482" mass="51075">MIEIVYKEEKQEARGNEGYFRLPKNIRQIGDCKGKQKIYLEDYVYTYLKKLSADSASGKAAILLGQYNWADGIAYFFLRGALEITCMEVSPDNLKFDEKVWKGVSDTMNRYFKDQSILGWFLSLPGDLEENDERILKTHLNHFGGNDKVLFRMESSEKEEAFYIYDNGALKKLGGFYIYYEKNEAMQNYMVDHNQNARVENVEQVADQAVSDFRKIVGQKQEQQKKKSGSKGLAYSVTVCAAAVVLALGLNYVTRNPGAEENQGTPVNSSAVAANAQTAGENSGSTATEEQTDTRGETGSAGTSSEDGQAEGENSASSGSEADSGTADHTPDSGETAGSASGSSETAEDGNGASGTEAGESGTSGTGVGENAGTAAGSSETAAEESGTSGTGTDTAETAGAIADGSETSGSESDRAEAAGTTASTAASADVLTEYTVQKGDSLSKISEKYYGTMNRVKDICAMNGITSEDVIYAGQKILLPK</sequence>
<evidence type="ECO:0000256" key="1">
    <source>
        <dbReference type="SAM" id="MobiDB-lite"/>
    </source>
</evidence>
<accession>A0A9D2BIK2</accession>
<dbReference type="Gene3D" id="3.10.350.10">
    <property type="entry name" value="LysM domain"/>
    <property type="match status" value="1"/>
</dbReference>
<feature type="compositionally biased region" description="Low complexity" evidence="1">
    <location>
        <begin position="418"/>
        <end position="429"/>
    </location>
</feature>
<evidence type="ECO:0000259" key="2">
    <source>
        <dbReference type="PROSITE" id="PS51782"/>
    </source>
</evidence>
<dbReference type="PANTHER" id="PTHR34700">
    <property type="entry name" value="POTASSIUM BINDING PROTEIN KBP"/>
    <property type="match status" value="1"/>
</dbReference>
<protein>
    <submittedName>
        <fullName evidence="3">LysM peptidoglycan-binding domain-containing protein</fullName>
    </submittedName>
</protein>